<gene>
    <name evidence="1" type="ORF">A8L45_12105</name>
</gene>
<keyword evidence="1" id="KW-0456">Lyase</keyword>
<accession>A0A1C3EIH2</accession>
<dbReference type="GO" id="GO:0016829">
    <property type="term" value="F:lyase activity"/>
    <property type="evidence" value="ECO:0007669"/>
    <property type="project" value="UniProtKB-KW"/>
</dbReference>
<dbReference type="GO" id="GO:0019634">
    <property type="term" value="P:organic phosphonate metabolic process"/>
    <property type="evidence" value="ECO:0007669"/>
    <property type="project" value="InterPro"/>
</dbReference>
<protein>
    <submittedName>
        <fullName evidence="1">Phosphonate C-P lyase system protein PhnG</fullName>
    </submittedName>
</protein>
<proteinExistence type="predicted"/>
<evidence type="ECO:0000313" key="1">
    <source>
        <dbReference type="EMBL" id="ODA33027.1"/>
    </source>
</evidence>
<evidence type="ECO:0000313" key="2">
    <source>
        <dbReference type="Proteomes" id="UP000094936"/>
    </source>
</evidence>
<sequence>MDTYQREERQHWLSVLARAEYMNLEKRWDALSMLPEYTMVRAPEIGLAQVRGRMGGAGRAFNVGDVTVTRAVIRLKTGEMGFSYVTGRNKSHAELIAVVDALMQTDARAQLNEQLIIPLAAEKRAQEEARAKEVLASKVDFFTMVRGED</sequence>
<dbReference type="AlphaFoldDB" id="A0A1C3EIH2"/>
<organism evidence="1 2">
    <name type="scientific">Veronia pacifica</name>
    <dbReference type="NCBI Taxonomy" id="1080227"/>
    <lineage>
        <taxon>Bacteria</taxon>
        <taxon>Pseudomonadati</taxon>
        <taxon>Pseudomonadota</taxon>
        <taxon>Gammaproteobacteria</taxon>
        <taxon>Vibrionales</taxon>
        <taxon>Vibrionaceae</taxon>
        <taxon>Veronia</taxon>
    </lineage>
</organism>
<dbReference type="Pfam" id="PF06754">
    <property type="entry name" value="PhnG"/>
    <property type="match status" value="1"/>
</dbReference>
<reference evidence="1 2" key="1">
    <citation type="submission" date="2016-05" db="EMBL/GenBank/DDBJ databases">
        <title>Genomic Taxonomy of the Vibrionaceae.</title>
        <authorList>
            <person name="Gomez-Gil B."/>
            <person name="Enciso-Ibarra J."/>
        </authorList>
    </citation>
    <scope>NUCLEOTIDE SEQUENCE [LARGE SCALE GENOMIC DNA]</scope>
    <source>
        <strain evidence="1 2">CAIM 1920</strain>
    </source>
</reference>
<dbReference type="EMBL" id="LYBM01000020">
    <property type="protein sequence ID" value="ODA33027.1"/>
    <property type="molecule type" value="Genomic_DNA"/>
</dbReference>
<dbReference type="STRING" id="1080227.A8L45_12105"/>
<name>A0A1C3EIH2_9GAMM</name>
<dbReference type="GO" id="GO:0015716">
    <property type="term" value="P:organic phosphonate transport"/>
    <property type="evidence" value="ECO:0007669"/>
    <property type="project" value="InterPro"/>
</dbReference>
<dbReference type="NCBIfam" id="TIGR03293">
    <property type="entry name" value="PhnG_redo"/>
    <property type="match status" value="1"/>
</dbReference>
<comment type="caution">
    <text evidence="1">The sequence shown here is derived from an EMBL/GenBank/DDBJ whole genome shotgun (WGS) entry which is preliminary data.</text>
</comment>
<keyword evidence="2" id="KW-1185">Reference proteome</keyword>
<dbReference type="InterPro" id="IPR009609">
    <property type="entry name" value="Phosphonate_metab_PhnG"/>
</dbReference>
<dbReference type="OrthoDB" id="530475at2"/>
<dbReference type="RefSeq" id="WP_068902582.1">
    <property type="nucleotide sequence ID" value="NZ_JBHUIF010000015.1"/>
</dbReference>
<dbReference type="Proteomes" id="UP000094936">
    <property type="component" value="Unassembled WGS sequence"/>
</dbReference>